<evidence type="ECO:0000256" key="2">
    <source>
        <dbReference type="ARBA" id="ARBA00022448"/>
    </source>
</evidence>
<dbReference type="FunFam" id="1.20.1560.10:FF:000013">
    <property type="entry name" value="ABC transporter C family member 2"/>
    <property type="match status" value="1"/>
</dbReference>
<feature type="transmembrane region" description="Helical" evidence="11">
    <location>
        <begin position="52"/>
        <end position="71"/>
    </location>
</feature>
<feature type="domain" description="ABC transmembrane type-1" evidence="13">
    <location>
        <begin position="238"/>
        <end position="529"/>
    </location>
</feature>
<dbReference type="Pfam" id="PF00005">
    <property type="entry name" value="ABC_tran"/>
    <property type="match status" value="2"/>
</dbReference>
<feature type="transmembrane region" description="Helical" evidence="11">
    <location>
        <begin position="1128"/>
        <end position="1150"/>
    </location>
</feature>
<feature type="transmembrane region" description="Helical" evidence="11">
    <location>
        <begin position="399"/>
        <end position="422"/>
    </location>
</feature>
<keyword evidence="7 11" id="KW-1133">Transmembrane helix</keyword>
<dbReference type="PANTHER" id="PTHR24223">
    <property type="entry name" value="ATP-BINDING CASSETTE SUB-FAMILY C"/>
    <property type="match status" value="1"/>
</dbReference>
<reference evidence="14" key="1">
    <citation type="submission" date="2023-03" db="EMBL/GenBank/DDBJ databases">
        <title>Massive genome expansion in bonnet fungi (Mycena s.s.) driven by repeated elements and novel gene families across ecological guilds.</title>
        <authorList>
            <consortium name="Lawrence Berkeley National Laboratory"/>
            <person name="Harder C.B."/>
            <person name="Miyauchi S."/>
            <person name="Viragh M."/>
            <person name="Kuo A."/>
            <person name="Thoen E."/>
            <person name="Andreopoulos B."/>
            <person name="Lu D."/>
            <person name="Skrede I."/>
            <person name="Drula E."/>
            <person name="Henrissat B."/>
            <person name="Morin E."/>
            <person name="Kohler A."/>
            <person name="Barry K."/>
            <person name="LaButti K."/>
            <person name="Morin E."/>
            <person name="Salamov A."/>
            <person name="Lipzen A."/>
            <person name="Mereny Z."/>
            <person name="Hegedus B."/>
            <person name="Baldrian P."/>
            <person name="Stursova M."/>
            <person name="Weitz H."/>
            <person name="Taylor A."/>
            <person name="Grigoriev I.V."/>
            <person name="Nagy L.G."/>
            <person name="Martin F."/>
            <person name="Kauserud H."/>
        </authorList>
    </citation>
    <scope>NUCLEOTIDE SEQUENCE</scope>
    <source>
        <strain evidence="14">9144</strain>
    </source>
</reference>
<evidence type="ECO:0000256" key="7">
    <source>
        <dbReference type="ARBA" id="ARBA00022989"/>
    </source>
</evidence>
<dbReference type="SUPFAM" id="SSF90123">
    <property type="entry name" value="ABC transporter transmembrane region"/>
    <property type="match status" value="2"/>
</dbReference>
<dbReference type="InterPro" id="IPR027417">
    <property type="entry name" value="P-loop_NTPase"/>
</dbReference>
<dbReference type="InterPro" id="IPR011527">
    <property type="entry name" value="ABC1_TM_dom"/>
</dbReference>
<dbReference type="SMART" id="SM00382">
    <property type="entry name" value="AAA"/>
    <property type="match status" value="2"/>
</dbReference>
<feature type="domain" description="ABC transporter" evidence="12">
    <location>
        <begin position="582"/>
        <end position="832"/>
    </location>
</feature>
<dbReference type="EMBL" id="JARJCW010000009">
    <property type="protein sequence ID" value="KAJ7220715.1"/>
    <property type="molecule type" value="Genomic_DNA"/>
</dbReference>
<evidence type="ECO:0000256" key="5">
    <source>
        <dbReference type="ARBA" id="ARBA00022741"/>
    </source>
</evidence>
<dbReference type="GO" id="GO:0005524">
    <property type="term" value="F:ATP binding"/>
    <property type="evidence" value="ECO:0007669"/>
    <property type="project" value="UniProtKB-KW"/>
</dbReference>
<feature type="transmembrane region" description="Helical" evidence="11">
    <location>
        <begin position="905"/>
        <end position="924"/>
    </location>
</feature>
<keyword evidence="2" id="KW-0813">Transport</keyword>
<evidence type="ECO:0000313" key="14">
    <source>
        <dbReference type="EMBL" id="KAJ7220715.1"/>
    </source>
</evidence>
<dbReference type="Gene3D" id="1.20.1560.10">
    <property type="entry name" value="ABC transporter type 1, transmembrane domain"/>
    <property type="match status" value="2"/>
</dbReference>
<dbReference type="InterPro" id="IPR050173">
    <property type="entry name" value="ABC_transporter_C-like"/>
</dbReference>
<keyword evidence="3 11" id="KW-0812">Transmembrane</keyword>
<feature type="transmembrane region" description="Helical" evidence="11">
    <location>
        <begin position="944"/>
        <end position="967"/>
    </location>
</feature>
<proteinExistence type="predicted"/>
<evidence type="ECO:0000259" key="12">
    <source>
        <dbReference type="PROSITE" id="PS50893"/>
    </source>
</evidence>
<dbReference type="GO" id="GO:0000329">
    <property type="term" value="C:fungal-type vacuole membrane"/>
    <property type="evidence" value="ECO:0007669"/>
    <property type="project" value="TreeGrafter"/>
</dbReference>
<keyword evidence="15" id="KW-1185">Reference proteome</keyword>
<dbReference type="InterPro" id="IPR003439">
    <property type="entry name" value="ABC_transporter-like_ATP-bd"/>
</dbReference>
<dbReference type="Pfam" id="PF00664">
    <property type="entry name" value="ABC_membrane"/>
    <property type="match status" value="2"/>
</dbReference>
<dbReference type="Gene3D" id="3.40.50.300">
    <property type="entry name" value="P-loop containing nucleotide triphosphate hydrolases"/>
    <property type="match status" value="2"/>
</dbReference>
<feature type="non-terminal residue" evidence="14">
    <location>
        <position position="1"/>
    </location>
</feature>
<feature type="transmembrane region" description="Helical" evidence="11">
    <location>
        <begin position="1030"/>
        <end position="1059"/>
    </location>
</feature>
<keyword evidence="4" id="KW-0677">Repeat</keyword>
<protein>
    <submittedName>
        <fullName evidence="14">Multidrug resistance-associated ABC transporter</fullName>
    </submittedName>
</protein>
<feature type="region of interest" description="Disordered" evidence="10">
    <location>
        <begin position="333"/>
        <end position="356"/>
    </location>
</feature>
<evidence type="ECO:0000256" key="1">
    <source>
        <dbReference type="ARBA" id="ARBA00004141"/>
    </source>
</evidence>
<accession>A0AAD6VRP8</accession>
<keyword evidence="8 11" id="KW-0472">Membrane</keyword>
<dbReference type="CDD" id="cd03250">
    <property type="entry name" value="ABCC_MRP_domain1"/>
    <property type="match status" value="1"/>
</dbReference>
<dbReference type="CDD" id="cd03244">
    <property type="entry name" value="ABCC_MRP_domain2"/>
    <property type="match status" value="1"/>
</dbReference>
<comment type="caution">
    <text evidence="14">The sequence shown here is derived from an EMBL/GenBank/DDBJ whole genome shotgun (WGS) entry which is preliminary data.</text>
</comment>
<dbReference type="InterPro" id="IPR017871">
    <property type="entry name" value="ABC_transporter-like_CS"/>
</dbReference>
<dbReference type="FunFam" id="3.40.50.300:FF:000825">
    <property type="entry name" value="ABC bile acid transporter"/>
    <property type="match status" value="1"/>
</dbReference>
<feature type="transmembrane region" description="Helical" evidence="11">
    <location>
        <begin position="491"/>
        <end position="512"/>
    </location>
</feature>
<sequence length="1501" mass="164981">FDIATQNDLIDGFPLDEAAFWARMRWRKLWLTLVLVAVALVGTRSSETIRTAFALYLILLAALSIPTRHIATHAYSTVTLSILTTTAFCILGGDALIPAPDVARFELKSIILVLYLAASALSLTTPRGPLLHFPSESLYPPNISISARTAIVNNVHGVVDSSPLSALFFTYISKITTLPPGFGVADLPLLTASMRASVNFSRIRATFLRHWSWRTPAGVRFGLILGQTNAWSLVRVQLLSMLDAAARYAPAYCMRQLLLQIEARDESSLDGTRDTTSTQWGYIYVAGMFAAGMVFSIGWGQLWNLVHITDIQIVNQTNTLLFMKTLVRKDIAGSSSPSKHATKDDSKGITQNGNGGRAQFTFKSQIFTLMSQDVQRVSELSKHLYLITDSVVQLVLGSWLLYSLLGISCFVGLGATLVCLPLQHFTGKIIIRTQSALMTAKDERITLTNEIISGIRMIKFMAWERNFEARLWGIREKELTSQKVIYTMKTLLTAIGNLIPLLFALASFGHFTVIRHELLTPSIAFTAVIFNGIQYAISGFPETLLAGLQCFVSLRRIDQYLDSPEVSVLAESAESHGTRIFLSSASLTWPLSVKPDAATAPFTLSNLSLEFPAGELSLVCGKVGSGKSLLLLALLGEAEVVSGQVVCPRSAPDFLANSSELPTSEWVVRGVCAYVPQTAWLRNQSIRDNILFELPFCAERYAKTLKVCALLPDLAILEYGDLSEIGERGINLSGGQKARVSLARAVYSRASILLLDDVLSAVDVHTAHHIYHMCLKGDIMSGRTVILVSHHIQLCADGATYVVALDGGTTGFQGKPVDFRRSNTFRHLLQTKHVVSTSESKAAVPPETTDRLQLGSAIRIPPRVPEYVQKGVSTKAPKVVVDEASSVGRIRWDVWKTYLRVNGGWIYWLWFTIILLVASFGPVFENTYLRIWTDAGESARNGPVHYLSIYAGILCIGKLSLCAFLCYRGSIRASRVLHRKLLETVLFASIRFHDTVARGSLLNRFGKDTQIIDGSIADDFGRALKLGISVVIAFITITLVGGFPFFCVALALGLAYYLFAQDYGHTSRDMRRLVSTTFSPLYSVYDTTISGVVVIRSFGASTTFLRDMMRFVDVNSCACHWQWGLNRWFSVISMAFSGTLVALIGLVILLSPSIGSSLAGLALFFASSTSVDVSGLPTVRAFVGLEQCLVAVERVKETTDLPREPPEIAYPRPPAEWPSRGEITCRDFSVRYAPELPDVLRDVNFQISPGEKARTTRIGVVGRTGSGKSTLGLSFFRFVEASGGKLFIDGIDIATLGLTDLRRNLTIIPQDPTLMSGTLRSTLDTFNEYQDAEIFEALRRVHLISDASTLPSTDRSVFNNLESPVSQGGNNFSAGQKQLLCLARAILKHSKVLIIDEATASVDYATDERIGVAIREKFSESTVITIAHRLRSIIDYDKVIVLEQGRIVEFERRGTSNIPIVFIDHRYSPRTLLDNSASGFSGMCKATGKDEFETLRSLAGM</sequence>
<dbReference type="PROSITE" id="PS00211">
    <property type="entry name" value="ABC_TRANSPORTER_1"/>
    <property type="match status" value="2"/>
</dbReference>
<evidence type="ECO:0000256" key="10">
    <source>
        <dbReference type="SAM" id="MobiDB-lite"/>
    </source>
</evidence>
<dbReference type="Proteomes" id="UP001219525">
    <property type="component" value="Unassembled WGS sequence"/>
</dbReference>
<feature type="transmembrane region" description="Helical" evidence="11">
    <location>
        <begin position="518"/>
        <end position="537"/>
    </location>
</feature>
<evidence type="ECO:0000256" key="8">
    <source>
        <dbReference type="ARBA" id="ARBA00023136"/>
    </source>
</evidence>
<feature type="transmembrane region" description="Helical" evidence="11">
    <location>
        <begin position="105"/>
        <end position="123"/>
    </location>
</feature>
<dbReference type="InterPro" id="IPR036640">
    <property type="entry name" value="ABC1_TM_sf"/>
</dbReference>
<feature type="domain" description="ABC transporter" evidence="12">
    <location>
        <begin position="1225"/>
        <end position="1463"/>
    </location>
</feature>
<dbReference type="PROSITE" id="PS50893">
    <property type="entry name" value="ABC_TRANSPORTER_2"/>
    <property type="match status" value="2"/>
</dbReference>
<gene>
    <name evidence="14" type="ORF">GGX14DRAFT_675799</name>
</gene>
<feature type="transmembrane region" description="Helical" evidence="11">
    <location>
        <begin position="1079"/>
        <end position="1099"/>
    </location>
</feature>
<dbReference type="SUPFAM" id="SSF52540">
    <property type="entry name" value="P-loop containing nucleoside triphosphate hydrolases"/>
    <property type="match status" value="2"/>
</dbReference>
<evidence type="ECO:0000256" key="6">
    <source>
        <dbReference type="ARBA" id="ARBA00022840"/>
    </source>
</evidence>
<feature type="transmembrane region" description="Helical" evidence="11">
    <location>
        <begin position="78"/>
        <end position="99"/>
    </location>
</feature>
<evidence type="ECO:0000256" key="4">
    <source>
        <dbReference type="ARBA" id="ARBA00022737"/>
    </source>
</evidence>
<dbReference type="CDD" id="cd18596">
    <property type="entry name" value="ABC_6TM_VMR1_D1_like"/>
    <property type="match status" value="1"/>
</dbReference>
<dbReference type="CDD" id="cd18604">
    <property type="entry name" value="ABC_6TM_VMR1_D2_like"/>
    <property type="match status" value="1"/>
</dbReference>
<dbReference type="InterPro" id="IPR003593">
    <property type="entry name" value="AAA+_ATPase"/>
</dbReference>
<feature type="non-terminal residue" evidence="14">
    <location>
        <position position="1501"/>
    </location>
</feature>
<dbReference type="FunFam" id="3.40.50.300:FF:001354">
    <property type="entry name" value="ATP-binding cassette (ABC) transporter, putative"/>
    <property type="match status" value="1"/>
</dbReference>
<feature type="transmembrane region" description="Helical" evidence="11">
    <location>
        <begin position="29"/>
        <end position="46"/>
    </location>
</feature>
<comment type="subcellular location">
    <subcellularLocation>
        <location evidence="1">Membrane</location>
        <topology evidence="1">Multi-pass membrane protein</topology>
    </subcellularLocation>
</comment>
<evidence type="ECO:0000313" key="15">
    <source>
        <dbReference type="Proteomes" id="UP001219525"/>
    </source>
</evidence>
<organism evidence="14 15">
    <name type="scientific">Mycena pura</name>
    <dbReference type="NCBI Taxonomy" id="153505"/>
    <lineage>
        <taxon>Eukaryota</taxon>
        <taxon>Fungi</taxon>
        <taxon>Dikarya</taxon>
        <taxon>Basidiomycota</taxon>
        <taxon>Agaricomycotina</taxon>
        <taxon>Agaricomycetes</taxon>
        <taxon>Agaricomycetidae</taxon>
        <taxon>Agaricales</taxon>
        <taxon>Marasmiineae</taxon>
        <taxon>Mycenaceae</taxon>
        <taxon>Mycena</taxon>
    </lineage>
</organism>
<keyword evidence="5" id="KW-0547">Nucleotide-binding</keyword>
<dbReference type="GO" id="GO:0016887">
    <property type="term" value="F:ATP hydrolysis activity"/>
    <property type="evidence" value="ECO:0007669"/>
    <property type="project" value="InterPro"/>
</dbReference>
<evidence type="ECO:0000256" key="3">
    <source>
        <dbReference type="ARBA" id="ARBA00022692"/>
    </source>
</evidence>
<keyword evidence="9" id="KW-0325">Glycoprotein</keyword>
<dbReference type="PROSITE" id="PS50929">
    <property type="entry name" value="ABC_TM1F"/>
    <property type="match status" value="2"/>
</dbReference>
<evidence type="ECO:0000256" key="9">
    <source>
        <dbReference type="ARBA" id="ARBA00023180"/>
    </source>
</evidence>
<evidence type="ECO:0000259" key="13">
    <source>
        <dbReference type="PROSITE" id="PS50929"/>
    </source>
</evidence>
<evidence type="ECO:0000256" key="11">
    <source>
        <dbReference type="SAM" id="Phobius"/>
    </source>
</evidence>
<name>A0AAD6VRP8_9AGAR</name>
<dbReference type="GO" id="GO:0140359">
    <property type="term" value="F:ABC-type transporter activity"/>
    <property type="evidence" value="ECO:0007669"/>
    <property type="project" value="InterPro"/>
</dbReference>
<keyword evidence="6" id="KW-0067">ATP-binding</keyword>
<feature type="domain" description="ABC transmembrane type-1" evidence="13">
    <location>
        <begin position="909"/>
        <end position="1144"/>
    </location>
</feature>
<dbReference type="PANTHER" id="PTHR24223:SF353">
    <property type="entry name" value="ABC TRANSPORTER ATP-BINDING PROTEIN_PERMEASE VMR1-RELATED"/>
    <property type="match status" value="1"/>
</dbReference>
<feature type="transmembrane region" description="Helical" evidence="11">
    <location>
        <begin position="282"/>
        <end position="302"/>
    </location>
</feature>